<evidence type="ECO:0000256" key="7">
    <source>
        <dbReference type="SAM" id="MobiDB-lite"/>
    </source>
</evidence>
<dbReference type="HOGENOM" id="CLU_019271_1_0_1"/>
<dbReference type="SMART" id="SM00220">
    <property type="entry name" value="S_TKc"/>
    <property type="match status" value="1"/>
</dbReference>
<dbReference type="FunCoup" id="K1X871">
    <property type="interactions" value="94"/>
</dbReference>
<evidence type="ECO:0000256" key="2">
    <source>
        <dbReference type="ARBA" id="ARBA00022527"/>
    </source>
</evidence>
<gene>
    <name evidence="9" type="ORF">MBM_00344</name>
</gene>
<feature type="region of interest" description="Disordered" evidence="7">
    <location>
        <begin position="717"/>
        <end position="797"/>
    </location>
</feature>
<dbReference type="InParanoid" id="K1X871"/>
<name>K1X871_MARBU</name>
<evidence type="ECO:0000256" key="5">
    <source>
        <dbReference type="ARBA" id="ARBA00022777"/>
    </source>
</evidence>
<keyword evidence="6" id="KW-0067">ATP-binding</keyword>
<keyword evidence="10" id="KW-1185">Reference proteome</keyword>
<dbReference type="SUPFAM" id="SSF56112">
    <property type="entry name" value="Protein kinase-like (PK-like)"/>
    <property type="match status" value="1"/>
</dbReference>
<sequence>MSNLDPQTPNLRSQENNNVPSSADWRNATMNEQSISQNSELAVSISTGKPNSLLRSSTFAPSPTTGEPTCLENEKPLSRLDTTSCPQPRDRKRSTPSSPSSAGLRVQTDIIPGSTDTAASTTSTARRPSDSTRIPPKTISSTLARAPSVKSVFASSVGSSSNIGSAPNSAFSSPMLNAMGDVTPLPSPLMTGDSPGPWKKLAARPSSRDMTVPNTADSALVTTNGESVSVAIANQSKRRAYHGLSESIGSGPNIIQSTKDMNAEGHARNRSVSEYVPENAPLPKSRHITVSGSHAAVLDVASEPLADTHMRREPHLAVQRGLAPVPKPPTPPSSRTGAESSDSESSLSTDFLRSHKKPRYENYDAYTREDSKRRRWRALKILGEGTFSKVMLATSQVPDSEDRVDEDDVFGSQMDGIMTPAPETKIDRKKLVAVKICEHGPKGGASEERVEMSLKRELEIMKSIHHPSLVHLKAWNIEETRAILVLSYCPGGDLFEVASEHRDLLVPGLLQRIFSELVAAVQYLHDRHIVHRDIKLENVLVNLPPNELQRPQNWAQYPNSIITLTDLGLSRRVADDEKLTTRCGSDDYAAPEVIMGQPYDGRATDAWSLGVLLYALLESRLPFDPNPGMSEGHKQRSRTSHRIARVEWRWIEYAGDEGDHEGDPEKFKARGLLGAMNVTEGLLKRARSRWTMAQVAAEEWVKGGIDLDNGIRFREEDVPEEVSDNGLGLGGNDRTGREKDSGGARKGETGGMIGGSVRTIPNVAPRKHLPMGERDSGRDEEIATDGTGLGLSRVRRP</sequence>
<dbReference type="GO" id="GO:0004674">
    <property type="term" value="F:protein serine/threonine kinase activity"/>
    <property type="evidence" value="ECO:0007669"/>
    <property type="project" value="UniProtKB-KW"/>
</dbReference>
<dbReference type="eggNOG" id="KOG0586">
    <property type="taxonomic scope" value="Eukaryota"/>
</dbReference>
<evidence type="ECO:0000256" key="4">
    <source>
        <dbReference type="ARBA" id="ARBA00022741"/>
    </source>
</evidence>
<evidence type="ECO:0000313" key="9">
    <source>
        <dbReference type="EMBL" id="EKD21231.1"/>
    </source>
</evidence>
<evidence type="ECO:0000259" key="8">
    <source>
        <dbReference type="PROSITE" id="PS50011"/>
    </source>
</evidence>
<dbReference type="Pfam" id="PF00069">
    <property type="entry name" value="Pkinase"/>
    <property type="match status" value="1"/>
</dbReference>
<evidence type="ECO:0000256" key="1">
    <source>
        <dbReference type="ARBA" id="ARBA00010791"/>
    </source>
</evidence>
<dbReference type="Gene3D" id="1.10.510.10">
    <property type="entry name" value="Transferase(Phosphotransferase) domain 1"/>
    <property type="match status" value="1"/>
</dbReference>
<dbReference type="InterPro" id="IPR000719">
    <property type="entry name" value="Prot_kinase_dom"/>
</dbReference>
<organism evidence="9 10">
    <name type="scientific">Marssonina brunnea f. sp. multigermtubi (strain MB_m1)</name>
    <name type="common">Marssonina leaf spot fungus</name>
    <dbReference type="NCBI Taxonomy" id="1072389"/>
    <lineage>
        <taxon>Eukaryota</taxon>
        <taxon>Fungi</taxon>
        <taxon>Dikarya</taxon>
        <taxon>Ascomycota</taxon>
        <taxon>Pezizomycotina</taxon>
        <taxon>Leotiomycetes</taxon>
        <taxon>Helotiales</taxon>
        <taxon>Drepanopezizaceae</taxon>
        <taxon>Drepanopeziza</taxon>
    </lineage>
</organism>
<feature type="compositionally biased region" description="Polar residues" evidence="7">
    <location>
        <begin position="28"/>
        <end position="67"/>
    </location>
</feature>
<keyword evidence="3" id="KW-0808">Transferase</keyword>
<dbReference type="KEGG" id="mbe:MBM_00344"/>
<dbReference type="AlphaFoldDB" id="K1X871"/>
<evidence type="ECO:0000256" key="3">
    <source>
        <dbReference type="ARBA" id="ARBA00022679"/>
    </source>
</evidence>
<dbReference type="PANTHER" id="PTHR24346">
    <property type="entry name" value="MAP/MICROTUBULE AFFINITY-REGULATING KINASE"/>
    <property type="match status" value="1"/>
</dbReference>
<feature type="domain" description="Protein kinase" evidence="8">
    <location>
        <begin position="376"/>
        <end position="701"/>
    </location>
</feature>
<accession>K1X871</accession>
<feature type="region of interest" description="Disordered" evidence="7">
    <location>
        <begin position="317"/>
        <end position="354"/>
    </location>
</feature>
<dbReference type="InterPro" id="IPR011009">
    <property type="entry name" value="Kinase-like_dom_sf"/>
</dbReference>
<feature type="region of interest" description="Disordered" evidence="7">
    <location>
        <begin position="1"/>
        <end position="197"/>
    </location>
</feature>
<feature type="compositionally biased region" description="Basic and acidic residues" evidence="7">
    <location>
        <begin position="770"/>
        <end position="781"/>
    </location>
</feature>
<feature type="compositionally biased region" description="Polar residues" evidence="7">
    <location>
        <begin position="1"/>
        <end position="21"/>
    </location>
</feature>
<dbReference type="EMBL" id="JH921428">
    <property type="protein sequence ID" value="EKD21231.1"/>
    <property type="molecule type" value="Genomic_DNA"/>
</dbReference>
<feature type="compositionally biased region" description="Basic and acidic residues" evidence="7">
    <location>
        <begin position="734"/>
        <end position="748"/>
    </location>
</feature>
<proteinExistence type="inferred from homology"/>
<feature type="compositionally biased region" description="Low complexity" evidence="7">
    <location>
        <begin position="148"/>
        <end position="161"/>
    </location>
</feature>
<dbReference type="GO" id="GO:0005524">
    <property type="term" value="F:ATP binding"/>
    <property type="evidence" value="ECO:0007669"/>
    <property type="project" value="UniProtKB-KW"/>
</dbReference>
<dbReference type="PROSITE" id="PS50011">
    <property type="entry name" value="PROTEIN_KINASE_DOM"/>
    <property type="match status" value="1"/>
</dbReference>
<keyword evidence="2" id="KW-0723">Serine/threonine-protein kinase</keyword>
<dbReference type="GO" id="GO:0035556">
    <property type="term" value="P:intracellular signal transduction"/>
    <property type="evidence" value="ECO:0007669"/>
    <property type="project" value="TreeGrafter"/>
</dbReference>
<dbReference type="PANTHER" id="PTHR24346:SF82">
    <property type="entry name" value="KP78A-RELATED"/>
    <property type="match status" value="1"/>
</dbReference>
<reference evidence="9 10" key="1">
    <citation type="journal article" date="2012" name="BMC Genomics">
        <title>Sequencing the genome of Marssonina brunnea reveals fungus-poplar co-evolution.</title>
        <authorList>
            <person name="Zhu S."/>
            <person name="Cao Y.-Z."/>
            <person name="Jiang C."/>
            <person name="Tan B.-Y."/>
            <person name="Wang Z."/>
            <person name="Feng S."/>
            <person name="Zhang L."/>
            <person name="Su X.-H."/>
            <person name="Brejova B."/>
            <person name="Vinar T."/>
            <person name="Xu M."/>
            <person name="Wang M.-X."/>
            <person name="Zhang S.-G."/>
            <person name="Huang M.-R."/>
            <person name="Wu R."/>
            <person name="Zhou Y."/>
        </authorList>
    </citation>
    <scope>NUCLEOTIDE SEQUENCE [LARGE SCALE GENOMIC DNA]</scope>
    <source>
        <strain evidence="9 10">MB_m1</strain>
    </source>
</reference>
<dbReference type="Proteomes" id="UP000006753">
    <property type="component" value="Unassembled WGS sequence"/>
</dbReference>
<dbReference type="STRING" id="1072389.K1X871"/>
<dbReference type="GO" id="GO:0005737">
    <property type="term" value="C:cytoplasm"/>
    <property type="evidence" value="ECO:0007669"/>
    <property type="project" value="TreeGrafter"/>
</dbReference>
<feature type="compositionally biased region" description="Polar residues" evidence="7">
    <location>
        <begin position="162"/>
        <end position="175"/>
    </location>
</feature>
<evidence type="ECO:0000313" key="10">
    <source>
        <dbReference type="Proteomes" id="UP000006753"/>
    </source>
</evidence>
<feature type="compositionally biased region" description="Low complexity" evidence="7">
    <location>
        <begin position="333"/>
        <end position="350"/>
    </location>
</feature>
<dbReference type="GeneID" id="18756279"/>
<dbReference type="InterPro" id="IPR008271">
    <property type="entry name" value="Ser/Thr_kinase_AS"/>
</dbReference>
<keyword evidence="5 9" id="KW-0418">Kinase</keyword>
<feature type="compositionally biased region" description="Low complexity" evidence="7">
    <location>
        <begin position="114"/>
        <end position="126"/>
    </location>
</feature>
<comment type="similarity">
    <text evidence="1">Belongs to the protein kinase superfamily. CAMK Ser/Thr protein kinase family. NIM1 subfamily.</text>
</comment>
<dbReference type="PROSITE" id="PS00108">
    <property type="entry name" value="PROTEIN_KINASE_ST"/>
    <property type="match status" value="1"/>
</dbReference>
<dbReference type="FunFam" id="1.10.510.10:FF:000640">
    <property type="entry name" value="Serine/threonine-protein kinase PRR1"/>
    <property type="match status" value="1"/>
</dbReference>
<keyword evidence="4" id="KW-0547">Nucleotide-binding</keyword>
<evidence type="ECO:0000256" key="6">
    <source>
        <dbReference type="ARBA" id="ARBA00022840"/>
    </source>
</evidence>
<feature type="region of interest" description="Disordered" evidence="7">
    <location>
        <begin position="263"/>
        <end position="285"/>
    </location>
</feature>
<dbReference type="OrthoDB" id="410920at2759"/>
<protein>
    <submittedName>
        <fullName evidence="9">Serine/threonine-protein kinase-like protein</fullName>
    </submittedName>
</protein>
<dbReference type="OMA" id="IARCEWA"/>